<dbReference type="OrthoDB" id="10025739at2759"/>
<dbReference type="GO" id="GO:0005737">
    <property type="term" value="C:cytoplasm"/>
    <property type="evidence" value="ECO:0007669"/>
    <property type="project" value="UniProtKB-SubCell"/>
</dbReference>
<keyword evidence="4" id="KW-0963">Cytoplasm</keyword>
<keyword evidence="8" id="KW-1185">Reference proteome</keyword>
<evidence type="ECO:0000256" key="4">
    <source>
        <dbReference type="ARBA" id="ARBA00022490"/>
    </source>
</evidence>
<dbReference type="InParanoid" id="F2U126"/>
<proteinExistence type="inferred from homology"/>
<sequence>MDYRLRLRVPFASAQDASIALNTLVVDKEPKPDICRRTMDVQDNTLLVTFEATELRTLRVASAWFMDMLQLTCETIDAFSLPA</sequence>
<dbReference type="PANTHER" id="PTHR31283">
    <property type="entry name" value="EKC/KEOPS COMPLEX SUBUNIT PCC1 FAMILY MEMBER"/>
    <property type="match status" value="1"/>
</dbReference>
<dbReference type="GO" id="GO:0008033">
    <property type="term" value="P:tRNA processing"/>
    <property type="evidence" value="ECO:0007669"/>
    <property type="project" value="UniProtKB-KW"/>
</dbReference>
<dbReference type="GO" id="GO:0070525">
    <property type="term" value="P:tRNA threonylcarbamoyladenosine metabolic process"/>
    <property type="evidence" value="ECO:0007669"/>
    <property type="project" value="TreeGrafter"/>
</dbReference>
<evidence type="ECO:0000256" key="6">
    <source>
        <dbReference type="ARBA" id="ARBA00023242"/>
    </source>
</evidence>
<dbReference type="GO" id="GO:0000408">
    <property type="term" value="C:EKC/KEOPS complex"/>
    <property type="evidence" value="ECO:0007669"/>
    <property type="project" value="TreeGrafter"/>
</dbReference>
<dbReference type="EMBL" id="GL832958">
    <property type="protein sequence ID" value="EGD80600.1"/>
    <property type="molecule type" value="Genomic_DNA"/>
</dbReference>
<accession>F2U126</accession>
<evidence type="ECO:0000256" key="3">
    <source>
        <dbReference type="ARBA" id="ARBA00007073"/>
    </source>
</evidence>
<name>F2U126_SALR5</name>
<dbReference type="eggNOG" id="ENOG502SBSA">
    <property type="taxonomic scope" value="Eukaryota"/>
</dbReference>
<dbReference type="KEGG" id="sre:PTSG_01189"/>
<dbReference type="FunCoup" id="F2U126">
    <property type="interactions" value="512"/>
</dbReference>
<dbReference type="GeneID" id="16077756"/>
<evidence type="ECO:0000313" key="7">
    <source>
        <dbReference type="EMBL" id="EGD80600.1"/>
    </source>
</evidence>
<protein>
    <recommendedName>
        <fullName evidence="9">Transcription factor Pcc1</fullName>
    </recommendedName>
</protein>
<comment type="similarity">
    <text evidence="3">Belongs to the CTAG/PCC1 family.</text>
</comment>
<dbReference type="InterPro" id="IPR015419">
    <property type="entry name" value="CTAG/Pcc1"/>
</dbReference>
<dbReference type="Pfam" id="PF09341">
    <property type="entry name" value="Pcc1"/>
    <property type="match status" value="1"/>
</dbReference>
<evidence type="ECO:0008006" key="9">
    <source>
        <dbReference type="Google" id="ProtNLM"/>
    </source>
</evidence>
<reference evidence="7" key="1">
    <citation type="submission" date="2009-08" db="EMBL/GenBank/DDBJ databases">
        <title>Annotation of Salpingoeca rosetta.</title>
        <authorList>
            <consortium name="The Broad Institute Genome Sequencing Platform"/>
            <person name="Russ C."/>
            <person name="Cuomo C."/>
            <person name="Burger G."/>
            <person name="Gray M.W."/>
            <person name="Holland P.W.H."/>
            <person name="King N."/>
            <person name="Lang F.B.F."/>
            <person name="Roger A.J."/>
            <person name="Ruiz-Trillo I."/>
            <person name="Young S.K."/>
            <person name="Zeng Q."/>
            <person name="Gargeya S."/>
            <person name="Alvarado L."/>
            <person name="Berlin A."/>
            <person name="Chapman S.B."/>
            <person name="Chen Z."/>
            <person name="Freedman E."/>
            <person name="Gellesch M."/>
            <person name="Goldberg J."/>
            <person name="Griggs A."/>
            <person name="Gujja S."/>
            <person name="Heilman E."/>
            <person name="Heiman D."/>
            <person name="Howarth C."/>
            <person name="Mehta T."/>
            <person name="Neiman D."/>
            <person name="Pearson M."/>
            <person name="Roberts A."/>
            <person name="Saif S."/>
            <person name="Shea T."/>
            <person name="Shenoy N."/>
            <person name="Sisk P."/>
            <person name="Stolte C."/>
            <person name="Sykes S."/>
            <person name="White J."/>
            <person name="Yandava C."/>
            <person name="Haas B."/>
            <person name="Nusbaum C."/>
            <person name="Birren B."/>
        </authorList>
    </citation>
    <scope>NUCLEOTIDE SEQUENCE [LARGE SCALE GENOMIC DNA]</scope>
    <source>
        <strain evidence="7">ATCC 50818</strain>
    </source>
</reference>
<organism evidence="8">
    <name type="scientific">Salpingoeca rosetta (strain ATCC 50818 / BSB-021)</name>
    <dbReference type="NCBI Taxonomy" id="946362"/>
    <lineage>
        <taxon>Eukaryota</taxon>
        <taxon>Choanoflagellata</taxon>
        <taxon>Craspedida</taxon>
        <taxon>Salpingoecidae</taxon>
        <taxon>Salpingoeca</taxon>
    </lineage>
</organism>
<evidence type="ECO:0000313" key="8">
    <source>
        <dbReference type="Proteomes" id="UP000007799"/>
    </source>
</evidence>
<evidence type="ECO:0000256" key="2">
    <source>
        <dbReference type="ARBA" id="ARBA00004496"/>
    </source>
</evidence>
<dbReference type="Gene3D" id="3.30.310.50">
    <property type="entry name" value="Alpha-D-phosphohexomutase, C-terminal domain"/>
    <property type="match status" value="1"/>
</dbReference>
<dbReference type="OMA" id="HAKIAYR"/>
<dbReference type="AlphaFoldDB" id="F2U126"/>
<dbReference type="RefSeq" id="XP_004997161.1">
    <property type="nucleotide sequence ID" value="XM_004997104.1"/>
</dbReference>
<dbReference type="PANTHER" id="PTHR31283:SF5">
    <property type="entry name" value="EKC_KEOPS COMPLEX SUBUNIT LAGE3"/>
    <property type="match status" value="1"/>
</dbReference>
<evidence type="ECO:0000256" key="1">
    <source>
        <dbReference type="ARBA" id="ARBA00004123"/>
    </source>
</evidence>
<gene>
    <name evidence="7" type="ORF">PTSG_01189</name>
</gene>
<keyword evidence="5" id="KW-0819">tRNA processing</keyword>
<dbReference type="GO" id="GO:0005634">
    <property type="term" value="C:nucleus"/>
    <property type="evidence" value="ECO:0007669"/>
    <property type="project" value="UniProtKB-SubCell"/>
</dbReference>
<evidence type="ECO:0000256" key="5">
    <source>
        <dbReference type="ARBA" id="ARBA00022694"/>
    </source>
</evidence>
<dbReference type="Proteomes" id="UP000007799">
    <property type="component" value="Unassembled WGS sequence"/>
</dbReference>
<dbReference type="FunFam" id="3.30.310.50:FF:000005">
    <property type="entry name" value="L antigen family member 3"/>
    <property type="match status" value="1"/>
</dbReference>
<keyword evidence="6" id="KW-0539">Nucleus</keyword>
<comment type="subcellular location">
    <subcellularLocation>
        <location evidence="2">Cytoplasm</location>
    </subcellularLocation>
    <subcellularLocation>
        <location evidence="1">Nucleus</location>
    </subcellularLocation>
</comment>